<keyword evidence="9" id="KW-1185">Reference proteome</keyword>
<dbReference type="GO" id="GO:0005524">
    <property type="term" value="F:ATP binding"/>
    <property type="evidence" value="ECO:0007669"/>
    <property type="project" value="UniProtKB-KW"/>
</dbReference>
<keyword evidence="3" id="KW-0547">Nucleotide-binding</keyword>
<dbReference type="Gene3D" id="3.40.50.300">
    <property type="entry name" value="P-loop containing nucleotide triphosphate hydrolases"/>
    <property type="match status" value="1"/>
</dbReference>
<evidence type="ECO:0000256" key="2">
    <source>
        <dbReference type="ARBA" id="ARBA00022737"/>
    </source>
</evidence>
<keyword evidence="2" id="KW-0677">Repeat</keyword>
<sequence length="1322" mass="151213">MERIRGMGKKLDLDLRLYELHSLLKEIDNASRNSSSNPSGSDDDIGNLGVELRFLKTFIVLLSKNQNNGYPEAKMMASQVSAGFKESKWDFRNANSMNLDPAISRLREKFTIWRPQVKAAYDFYESRLDFQHDDVTWIYFANSLEQNMQDLLSWNNGRIPSVVVPKLEALKEMLGSLRCFVQVVLRLSLQQGKFRNHLTVFGAGLVRAARVCYISWVDINHLDERMAVLLSDLIMNNFKPRTPVVIEGCLEALMVFTSKAEALLHNCLVPRELWSHVASASVSGLLVQLLGAMTMFAPKVLSQEYTYFSMAFVCFCRFLCPEKYQVETLHHGLTHLLLFVWHLYFGNKSDAIRLLLVDIVAAFDELGSHLCNGHATTSGEIDPSLNKLLQKIMLLVVEVILETFNPLNSVSISMEQSQFDSIEDGLLCLCKFLGDEIPPSWTFILHLVSTARSVSDREGKSCTIYEGHPSVVSAQLFSEHILTVRILKMEIMLKEFLDRFQNRLLPDVKKQIERLHEELMIVTFFLAANRGSKETLEEAVLIHVFSTLNSFLSNKISADSLRSFSLSLRELLERVELISTEIKGRYLNDRNSLPLYSSTTPELGSLDFLKSLRSFLKDLEDKLYDCEHADLRTLISDIVGVASQVEYISDSLLRKDDVPWYYFLWLSDLIEDMKLIKVQISKFSEKERNVSINNVLQASTPTNISQIDEVVVDLVDEHKWVIDRLTRGSSLQLDVTSIVGMGGIGKTTLARKVYNDPAVTYHFHQRAWCCVTQFYQKRKLLLEILGGMMELTTKILEMNYHEFAEMLYRCLKGKRYLIVLDDIWSIEAWNDLQKSFRDDKRGSRILITSRLHDVAAEIKAFMEDKEITVCKLIRLWTAEGFIQHTGAQSIEGVAEEYLSDLIGRNLVMASKRKSNGRVKTCRVHDMVTSRDEAFSSYPENLFLLPCNYSHPEDPVTCQKRRVSFHTKRKHFVMSRPVGPHVHSLLCFATSDLRPTSPYEISFIPESFKRLRVLDLECINMGQSFLIGIGVWVCLRYLALSGDVDRIPDSLANLRNLQTFVFVGLKGILELPATLWSMEKLQHLHVKPGAQMKRSAQLLNLVSLSSLFLSSGQEAENILGRLPKLQRLTFIIPDFGGVDGGNWDQFPELEFLNDLESLKVLYSGRKFCPRKFDFPLTLRKLTLSEFHLQWDCVSEIGKLPNIEVLKLHAIDFDEKIWDMEDVEFSKLTFLKLDTLNIVQWNACADNLPRLRCLVVQNCRQLEEVPSGLGYIPTLEVIEVQMCQASVEESVKKLKQEQQEWGNEELEIIINHSHCDSDCVNDLP</sequence>
<dbReference type="FunFam" id="3.40.50.300:FF:001091">
    <property type="entry name" value="Probable disease resistance protein At1g61300"/>
    <property type="match status" value="1"/>
</dbReference>
<dbReference type="EMBL" id="OX459124">
    <property type="protein sequence ID" value="CAI9112025.1"/>
    <property type="molecule type" value="Genomic_DNA"/>
</dbReference>
<feature type="domain" description="NB-ARC" evidence="6">
    <location>
        <begin position="720"/>
        <end position="861"/>
    </location>
</feature>
<evidence type="ECO:0000256" key="4">
    <source>
        <dbReference type="ARBA" id="ARBA00022821"/>
    </source>
</evidence>
<dbReference type="SUPFAM" id="SSF52540">
    <property type="entry name" value="P-loop containing nucleoside triphosphate hydrolases"/>
    <property type="match status" value="1"/>
</dbReference>
<dbReference type="InterPro" id="IPR027417">
    <property type="entry name" value="P-loop_NTPase"/>
</dbReference>
<comment type="similarity">
    <text evidence="1">Belongs to the disease resistance NB-LRR family.</text>
</comment>
<dbReference type="Pfam" id="PF23598">
    <property type="entry name" value="LRR_14"/>
    <property type="match status" value="1"/>
</dbReference>
<feature type="domain" description="Disease resistance R13L4/SHOC-2-like LRR" evidence="7">
    <location>
        <begin position="1005"/>
        <end position="1184"/>
    </location>
</feature>
<dbReference type="GO" id="GO:0006952">
    <property type="term" value="P:defense response"/>
    <property type="evidence" value="ECO:0007669"/>
    <property type="project" value="UniProtKB-KW"/>
</dbReference>
<evidence type="ECO:0000256" key="3">
    <source>
        <dbReference type="ARBA" id="ARBA00022741"/>
    </source>
</evidence>
<proteinExistence type="inferred from homology"/>
<organism evidence="8 9">
    <name type="scientific">Oldenlandia corymbosa var. corymbosa</name>
    <dbReference type="NCBI Taxonomy" id="529605"/>
    <lineage>
        <taxon>Eukaryota</taxon>
        <taxon>Viridiplantae</taxon>
        <taxon>Streptophyta</taxon>
        <taxon>Embryophyta</taxon>
        <taxon>Tracheophyta</taxon>
        <taxon>Spermatophyta</taxon>
        <taxon>Magnoliopsida</taxon>
        <taxon>eudicotyledons</taxon>
        <taxon>Gunneridae</taxon>
        <taxon>Pentapetalae</taxon>
        <taxon>asterids</taxon>
        <taxon>lamiids</taxon>
        <taxon>Gentianales</taxon>
        <taxon>Rubiaceae</taxon>
        <taxon>Rubioideae</taxon>
        <taxon>Spermacoceae</taxon>
        <taxon>Hedyotis-Oldenlandia complex</taxon>
        <taxon>Oldenlandia</taxon>
    </lineage>
</organism>
<accession>A0AAV1DW08</accession>
<evidence type="ECO:0000313" key="8">
    <source>
        <dbReference type="EMBL" id="CAI9112025.1"/>
    </source>
</evidence>
<gene>
    <name evidence="8" type="ORF">OLC1_LOCUS19294</name>
</gene>
<dbReference type="PANTHER" id="PTHR15140:SF33">
    <property type="entry name" value="LATE BLIGHT RESISTANCE PROTEIN HOMOLOG R1A-3 ISOFORM X1"/>
    <property type="match status" value="1"/>
</dbReference>
<reference evidence="8" key="1">
    <citation type="submission" date="2023-03" db="EMBL/GenBank/DDBJ databases">
        <authorList>
            <person name="Julca I."/>
        </authorList>
    </citation>
    <scope>NUCLEOTIDE SEQUENCE</scope>
</reference>
<dbReference type="InterPro" id="IPR055414">
    <property type="entry name" value="LRR_R13L4/SHOC2-like"/>
</dbReference>
<dbReference type="Pfam" id="PF00931">
    <property type="entry name" value="NB-ARC"/>
    <property type="match status" value="1"/>
</dbReference>
<dbReference type="InterPro" id="IPR032675">
    <property type="entry name" value="LRR_dom_sf"/>
</dbReference>
<evidence type="ECO:0000313" key="9">
    <source>
        <dbReference type="Proteomes" id="UP001161247"/>
    </source>
</evidence>
<dbReference type="InterPro" id="IPR002182">
    <property type="entry name" value="NB-ARC"/>
</dbReference>
<keyword evidence="5" id="KW-0067">ATP-binding</keyword>
<dbReference type="PRINTS" id="PR00364">
    <property type="entry name" value="DISEASERSIST"/>
</dbReference>
<name>A0AAV1DW08_OLDCO</name>
<evidence type="ECO:0000256" key="5">
    <source>
        <dbReference type="ARBA" id="ARBA00022840"/>
    </source>
</evidence>
<protein>
    <submittedName>
        <fullName evidence="8">OLC1v1012393C1</fullName>
    </submittedName>
</protein>
<evidence type="ECO:0000259" key="6">
    <source>
        <dbReference type="Pfam" id="PF00931"/>
    </source>
</evidence>
<dbReference type="Proteomes" id="UP001161247">
    <property type="component" value="Chromosome 7"/>
</dbReference>
<dbReference type="GO" id="GO:0043531">
    <property type="term" value="F:ADP binding"/>
    <property type="evidence" value="ECO:0007669"/>
    <property type="project" value="InterPro"/>
</dbReference>
<dbReference type="PANTHER" id="PTHR15140">
    <property type="entry name" value="TUBULIN-SPECIFIC CHAPERONE E"/>
    <property type="match status" value="1"/>
</dbReference>
<evidence type="ECO:0000259" key="7">
    <source>
        <dbReference type="Pfam" id="PF23598"/>
    </source>
</evidence>
<dbReference type="Gene3D" id="3.80.10.10">
    <property type="entry name" value="Ribonuclease Inhibitor"/>
    <property type="match status" value="1"/>
</dbReference>
<evidence type="ECO:0000256" key="1">
    <source>
        <dbReference type="ARBA" id="ARBA00008894"/>
    </source>
</evidence>
<keyword evidence="4" id="KW-0611">Plant defense</keyword>
<dbReference type="SUPFAM" id="SSF52058">
    <property type="entry name" value="L domain-like"/>
    <property type="match status" value="1"/>
</dbReference>